<reference evidence="4 5" key="1">
    <citation type="submission" date="2024-01" db="EMBL/GenBank/DDBJ databases">
        <title>The genomes of 5 underutilized Papilionoideae crops provide insights into root nodulation and disease resistanc.</title>
        <authorList>
            <person name="Yuan L."/>
        </authorList>
    </citation>
    <scope>NUCLEOTIDE SEQUENCE [LARGE SCALE GENOMIC DNA]</scope>
    <source>
        <strain evidence="4">ZHUSHIDOU_FW_LH</strain>
        <tissue evidence="4">Leaf</tissue>
    </source>
</reference>
<evidence type="ECO:0000313" key="4">
    <source>
        <dbReference type="EMBL" id="KAK7261412.1"/>
    </source>
</evidence>
<evidence type="ECO:0000313" key="5">
    <source>
        <dbReference type="Proteomes" id="UP001372338"/>
    </source>
</evidence>
<dbReference type="Proteomes" id="UP001372338">
    <property type="component" value="Unassembled WGS sequence"/>
</dbReference>
<evidence type="ECO:0000259" key="3">
    <source>
        <dbReference type="Pfam" id="PF08240"/>
    </source>
</evidence>
<evidence type="ECO:0000256" key="2">
    <source>
        <dbReference type="ARBA" id="ARBA00023002"/>
    </source>
</evidence>
<dbReference type="GO" id="GO:0005739">
    <property type="term" value="C:mitochondrion"/>
    <property type="evidence" value="ECO:0007669"/>
    <property type="project" value="TreeGrafter"/>
</dbReference>
<dbReference type="Pfam" id="PF08240">
    <property type="entry name" value="ADH_N"/>
    <property type="match status" value="1"/>
</dbReference>
<keyword evidence="5" id="KW-1185">Reference proteome</keyword>
<protein>
    <recommendedName>
        <fullName evidence="3">Alcohol dehydrogenase-like N-terminal domain-containing protein</fullName>
    </recommendedName>
</protein>
<comment type="caution">
    <text evidence="4">The sequence shown here is derived from an EMBL/GenBank/DDBJ whole genome shotgun (WGS) entry which is preliminary data.</text>
</comment>
<sequence>MLLLQSLCLKPSSFILFNFNSNSRLLHFSTLRPFSSSATVSPPSKTIIYSTHGEPDAVTKLVEVPGVEVKENEVCVKMLAAPINPSDINRIQGVYPVRPQPPAVSGCEGVGQVYSVGQAVTTLSPGDWVIPYPPSFG</sequence>
<keyword evidence="1" id="KW-0521">NADP</keyword>
<dbReference type="InterPro" id="IPR013154">
    <property type="entry name" value="ADH-like_N"/>
</dbReference>
<evidence type="ECO:0000256" key="1">
    <source>
        <dbReference type="ARBA" id="ARBA00022857"/>
    </source>
</evidence>
<accession>A0AAN9I0Q2</accession>
<dbReference type="PANTHER" id="PTHR43981:SF2">
    <property type="entry name" value="ENOYL-[ACYL-CARRIER-PROTEIN] REDUCTASE, MITOCHONDRIAL"/>
    <property type="match status" value="1"/>
</dbReference>
<dbReference type="InterPro" id="IPR011032">
    <property type="entry name" value="GroES-like_sf"/>
</dbReference>
<name>A0AAN9I0Q2_CROPI</name>
<organism evidence="4 5">
    <name type="scientific">Crotalaria pallida</name>
    <name type="common">Smooth rattlebox</name>
    <name type="synonym">Crotalaria striata</name>
    <dbReference type="NCBI Taxonomy" id="3830"/>
    <lineage>
        <taxon>Eukaryota</taxon>
        <taxon>Viridiplantae</taxon>
        <taxon>Streptophyta</taxon>
        <taxon>Embryophyta</taxon>
        <taxon>Tracheophyta</taxon>
        <taxon>Spermatophyta</taxon>
        <taxon>Magnoliopsida</taxon>
        <taxon>eudicotyledons</taxon>
        <taxon>Gunneridae</taxon>
        <taxon>Pentapetalae</taxon>
        <taxon>rosids</taxon>
        <taxon>fabids</taxon>
        <taxon>Fabales</taxon>
        <taxon>Fabaceae</taxon>
        <taxon>Papilionoideae</taxon>
        <taxon>50 kb inversion clade</taxon>
        <taxon>genistoids sensu lato</taxon>
        <taxon>core genistoids</taxon>
        <taxon>Crotalarieae</taxon>
        <taxon>Crotalaria</taxon>
    </lineage>
</organism>
<dbReference type="GO" id="GO:0016491">
    <property type="term" value="F:oxidoreductase activity"/>
    <property type="evidence" value="ECO:0007669"/>
    <property type="project" value="UniProtKB-KW"/>
</dbReference>
<gene>
    <name evidence="4" type="ORF">RIF29_27722</name>
</gene>
<dbReference type="InterPro" id="IPR051034">
    <property type="entry name" value="Mito_Enoyl-ACP_Reductase"/>
</dbReference>
<dbReference type="SUPFAM" id="SSF50129">
    <property type="entry name" value="GroES-like"/>
    <property type="match status" value="1"/>
</dbReference>
<dbReference type="Gene3D" id="3.90.180.10">
    <property type="entry name" value="Medium-chain alcohol dehydrogenases, catalytic domain"/>
    <property type="match status" value="1"/>
</dbReference>
<feature type="domain" description="Alcohol dehydrogenase-like N-terminal" evidence="3">
    <location>
        <begin position="71"/>
        <end position="130"/>
    </location>
</feature>
<keyword evidence="2" id="KW-0560">Oxidoreductase</keyword>
<dbReference type="EMBL" id="JAYWIO010000005">
    <property type="protein sequence ID" value="KAK7261412.1"/>
    <property type="molecule type" value="Genomic_DNA"/>
</dbReference>
<dbReference type="AlphaFoldDB" id="A0AAN9I0Q2"/>
<proteinExistence type="predicted"/>
<dbReference type="GO" id="GO:0006631">
    <property type="term" value="P:fatty acid metabolic process"/>
    <property type="evidence" value="ECO:0007669"/>
    <property type="project" value="TreeGrafter"/>
</dbReference>
<dbReference type="PANTHER" id="PTHR43981">
    <property type="entry name" value="ENOYL-[ACYL-CARRIER-PROTEIN] REDUCTASE, MITOCHONDRIAL"/>
    <property type="match status" value="1"/>
</dbReference>